<protein>
    <recommendedName>
        <fullName evidence="4">N-(5'-phosphoribosyl)anthranilate isomerase</fullName>
        <ecNumber evidence="3">5.3.1.24</ecNumber>
    </recommendedName>
</protein>
<evidence type="ECO:0000313" key="10">
    <source>
        <dbReference type="EMBL" id="HEV09135.1"/>
    </source>
</evidence>
<gene>
    <name evidence="10" type="ORF">ENO34_01895</name>
</gene>
<evidence type="ECO:0000256" key="1">
    <source>
        <dbReference type="ARBA" id="ARBA00001164"/>
    </source>
</evidence>
<proteinExistence type="predicted"/>
<evidence type="ECO:0000256" key="2">
    <source>
        <dbReference type="ARBA" id="ARBA00004664"/>
    </source>
</evidence>
<dbReference type="EC" id="5.3.1.24" evidence="3"/>
<dbReference type="PANTHER" id="PTHR42894:SF1">
    <property type="entry name" value="N-(5'-PHOSPHORIBOSYL)ANTHRANILATE ISOMERASE"/>
    <property type="match status" value="1"/>
</dbReference>
<dbReference type="InterPro" id="IPR013785">
    <property type="entry name" value="Aldolase_TIM"/>
</dbReference>
<evidence type="ECO:0000256" key="6">
    <source>
        <dbReference type="ARBA" id="ARBA00022822"/>
    </source>
</evidence>
<evidence type="ECO:0000256" key="7">
    <source>
        <dbReference type="ARBA" id="ARBA00023141"/>
    </source>
</evidence>
<keyword evidence="7" id="KW-0057">Aromatic amino acid biosynthesis</keyword>
<accession>A0A831YDH4</accession>
<dbReference type="GO" id="GO:0000162">
    <property type="term" value="P:L-tryptophan biosynthetic process"/>
    <property type="evidence" value="ECO:0007669"/>
    <property type="project" value="UniProtKB-UniPathway"/>
</dbReference>
<evidence type="ECO:0000259" key="9">
    <source>
        <dbReference type="Pfam" id="PF00697"/>
    </source>
</evidence>
<feature type="non-terminal residue" evidence="10">
    <location>
        <position position="85"/>
    </location>
</feature>
<dbReference type="GO" id="GO:0004640">
    <property type="term" value="F:phosphoribosylanthranilate isomerase activity"/>
    <property type="evidence" value="ECO:0007669"/>
    <property type="project" value="UniProtKB-EC"/>
</dbReference>
<dbReference type="Pfam" id="PF00697">
    <property type="entry name" value="PRAI"/>
    <property type="match status" value="1"/>
</dbReference>
<dbReference type="InterPro" id="IPR011060">
    <property type="entry name" value="RibuloseP-bd_barrel"/>
</dbReference>
<organism evidence="10">
    <name type="scientific">Sulfurihydrogenibium azorense</name>
    <dbReference type="NCBI Taxonomy" id="309806"/>
    <lineage>
        <taxon>Bacteria</taxon>
        <taxon>Pseudomonadati</taxon>
        <taxon>Aquificota</taxon>
        <taxon>Aquificia</taxon>
        <taxon>Aquificales</taxon>
        <taxon>Hydrogenothermaceae</taxon>
        <taxon>Sulfurihydrogenibium</taxon>
    </lineage>
</organism>
<evidence type="ECO:0000256" key="5">
    <source>
        <dbReference type="ARBA" id="ARBA00022605"/>
    </source>
</evidence>
<keyword evidence="5" id="KW-0028">Amino-acid biosynthesis</keyword>
<comment type="pathway">
    <text evidence="2">Amino-acid biosynthesis; L-tryptophan biosynthesis; L-tryptophan from chorismate: step 3/5.</text>
</comment>
<evidence type="ECO:0000256" key="8">
    <source>
        <dbReference type="ARBA" id="ARBA00023235"/>
    </source>
</evidence>
<dbReference type="Gene3D" id="3.20.20.70">
    <property type="entry name" value="Aldolase class I"/>
    <property type="match status" value="1"/>
</dbReference>
<keyword evidence="8 10" id="KW-0413">Isomerase</keyword>
<dbReference type="UniPathway" id="UPA00035">
    <property type="reaction ID" value="UER00042"/>
</dbReference>
<dbReference type="SUPFAM" id="SSF51366">
    <property type="entry name" value="Ribulose-phoshate binding barrel"/>
    <property type="match status" value="1"/>
</dbReference>
<sequence length="85" mass="9471">MLIKVCGITLPQQAEEISSLGVDLIGAILYPKSPRYVDLKTLKSIKESINKNSKLVAVVVNEKEDTVRDILKVADLIQFHGDEDY</sequence>
<reference evidence="10" key="1">
    <citation type="journal article" date="2020" name="mSystems">
        <title>Genome- and Community-Level Interaction Insights into Carbon Utilization and Element Cycling Functions of Hydrothermarchaeota in Hydrothermal Sediment.</title>
        <authorList>
            <person name="Zhou Z."/>
            <person name="Liu Y."/>
            <person name="Xu W."/>
            <person name="Pan J."/>
            <person name="Luo Z.H."/>
            <person name="Li M."/>
        </authorList>
    </citation>
    <scope>NUCLEOTIDE SEQUENCE [LARGE SCALE GENOMIC DNA]</scope>
    <source>
        <strain evidence="10">SpSt-1257</strain>
    </source>
</reference>
<dbReference type="EMBL" id="DSFC01000109">
    <property type="protein sequence ID" value="HEV09135.1"/>
    <property type="molecule type" value="Genomic_DNA"/>
</dbReference>
<dbReference type="Proteomes" id="UP000885621">
    <property type="component" value="Unassembled WGS sequence"/>
</dbReference>
<evidence type="ECO:0000256" key="4">
    <source>
        <dbReference type="ARBA" id="ARBA00022272"/>
    </source>
</evidence>
<feature type="domain" description="N-(5'phosphoribosyl) anthranilate isomerase (PRAI)" evidence="9">
    <location>
        <begin position="3"/>
        <end position="84"/>
    </location>
</feature>
<dbReference type="InterPro" id="IPR001240">
    <property type="entry name" value="PRAI_dom"/>
</dbReference>
<evidence type="ECO:0000256" key="3">
    <source>
        <dbReference type="ARBA" id="ARBA00012572"/>
    </source>
</evidence>
<dbReference type="PANTHER" id="PTHR42894">
    <property type="entry name" value="N-(5'-PHOSPHORIBOSYL)ANTHRANILATE ISOMERASE"/>
    <property type="match status" value="1"/>
</dbReference>
<comment type="catalytic activity">
    <reaction evidence="1">
        <text>N-(5-phospho-beta-D-ribosyl)anthranilate = 1-(2-carboxyphenylamino)-1-deoxy-D-ribulose 5-phosphate</text>
        <dbReference type="Rhea" id="RHEA:21540"/>
        <dbReference type="ChEBI" id="CHEBI:18277"/>
        <dbReference type="ChEBI" id="CHEBI:58613"/>
        <dbReference type="EC" id="5.3.1.24"/>
    </reaction>
</comment>
<name>A0A831YDH4_9AQUI</name>
<dbReference type="AlphaFoldDB" id="A0A831YDH4"/>
<comment type="caution">
    <text evidence="10">The sequence shown here is derived from an EMBL/GenBank/DDBJ whole genome shotgun (WGS) entry which is preliminary data.</text>
</comment>
<dbReference type="InterPro" id="IPR044643">
    <property type="entry name" value="TrpF_fam"/>
</dbReference>
<keyword evidence="6" id="KW-0822">Tryptophan biosynthesis</keyword>